<feature type="domain" description="UspA" evidence="2">
    <location>
        <begin position="7"/>
        <end position="139"/>
    </location>
</feature>
<gene>
    <name evidence="3" type="ORF">GCM10007100_19460</name>
</gene>
<dbReference type="PRINTS" id="PR01438">
    <property type="entry name" value="UNVRSLSTRESS"/>
</dbReference>
<reference evidence="3" key="1">
    <citation type="journal article" date="2014" name="Int. J. Syst. Evol. Microbiol.">
        <title>Complete genome sequence of Corynebacterium casei LMG S-19264T (=DSM 44701T), isolated from a smear-ripened cheese.</title>
        <authorList>
            <consortium name="US DOE Joint Genome Institute (JGI-PGF)"/>
            <person name="Walter F."/>
            <person name="Albersmeier A."/>
            <person name="Kalinowski J."/>
            <person name="Ruckert C."/>
        </authorList>
    </citation>
    <scope>NUCLEOTIDE SEQUENCE</scope>
    <source>
        <strain evidence="3">KCTC 12988</strain>
    </source>
</reference>
<accession>A0A918TLH7</accession>
<dbReference type="InterPro" id="IPR006015">
    <property type="entry name" value="Universal_stress_UspA"/>
</dbReference>
<proteinExistence type="inferred from homology"/>
<comment type="caution">
    <text evidence="3">The sequence shown here is derived from an EMBL/GenBank/DDBJ whole genome shotgun (WGS) entry which is preliminary data.</text>
</comment>
<sequence>MNTPPPIIAGIDFSDSSPLVLRHAIHAASLLGTSVLAIHVFPSSGLAERRASGYRVADSSAIQAEGLKKLEALIGTEKHAVEIRPVVRIGRPVDTLNRVIEENQADLLLIAANDLTKKRLGSIASQCVRTAPCDVLVLRDWQGCNFSKILVCVDFSTSSGIALERAALLAQEHEAKLEIVHVMYPPEMDEWGMVLSHREESPLSYTEECNKETAERMKAFLLRHADSLAQVSYETLILESAHTATALTNHVLTNGADLVVLGTRGHSRLAGFFLGTNAERLLHDAPVSILAVRGQ</sequence>
<evidence type="ECO:0000313" key="4">
    <source>
        <dbReference type="Proteomes" id="UP000644507"/>
    </source>
</evidence>
<dbReference type="CDD" id="cd00293">
    <property type="entry name" value="USP-like"/>
    <property type="match status" value="2"/>
</dbReference>
<feature type="domain" description="UspA" evidence="2">
    <location>
        <begin position="146"/>
        <end position="293"/>
    </location>
</feature>
<dbReference type="InterPro" id="IPR014729">
    <property type="entry name" value="Rossmann-like_a/b/a_fold"/>
</dbReference>
<dbReference type="InterPro" id="IPR006016">
    <property type="entry name" value="UspA"/>
</dbReference>
<dbReference type="Pfam" id="PF00582">
    <property type="entry name" value="Usp"/>
    <property type="match status" value="2"/>
</dbReference>
<dbReference type="EMBL" id="BMXI01000007">
    <property type="protein sequence ID" value="GHC53132.1"/>
    <property type="molecule type" value="Genomic_DNA"/>
</dbReference>
<keyword evidence="4" id="KW-1185">Reference proteome</keyword>
<dbReference type="Gene3D" id="3.40.50.620">
    <property type="entry name" value="HUPs"/>
    <property type="match status" value="2"/>
</dbReference>
<organism evidence="3 4">
    <name type="scientific">Roseibacillus persicicus</name>
    <dbReference type="NCBI Taxonomy" id="454148"/>
    <lineage>
        <taxon>Bacteria</taxon>
        <taxon>Pseudomonadati</taxon>
        <taxon>Verrucomicrobiota</taxon>
        <taxon>Verrucomicrobiia</taxon>
        <taxon>Verrucomicrobiales</taxon>
        <taxon>Verrucomicrobiaceae</taxon>
        <taxon>Roseibacillus</taxon>
    </lineage>
</organism>
<reference evidence="3" key="2">
    <citation type="submission" date="2020-09" db="EMBL/GenBank/DDBJ databases">
        <authorList>
            <person name="Sun Q."/>
            <person name="Kim S."/>
        </authorList>
    </citation>
    <scope>NUCLEOTIDE SEQUENCE</scope>
    <source>
        <strain evidence="3">KCTC 12988</strain>
    </source>
</reference>
<name>A0A918TLH7_9BACT</name>
<dbReference type="SUPFAM" id="SSF52402">
    <property type="entry name" value="Adenine nucleotide alpha hydrolases-like"/>
    <property type="match status" value="2"/>
</dbReference>
<evidence type="ECO:0000313" key="3">
    <source>
        <dbReference type="EMBL" id="GHC53132.1"/>
    </source>
</evidence>
<protein>
    <recommendedName>
        <fullName evidence="2">UspA domain-containing protein</fullName>
    </recommendedName>
</protein>
<dbReference type="PANTHER" id="PTHR46268">
    <property type="entry name" value="STRESS RESPONSE PROTEIN NHAX"/>
    <property type="match status" value="1"/>
</dbReference>
<dbReference type="AlphaFoldDB" id="A0A918TLH7"/>
<evidence type="ECO:0000259" key="2">
    <source>
        <dbReference type="Pfam" id="PF00582"/>
    </source>
</evidence>
<dbReference type="Proteomes" id="UP000644507">
    <property type="component" value="Unassembled WGS sequence"/>
</dbReference>
<dbReference type="RefSeq" id="WP_189569750.1">
    <property type="nucleotide sequence ID" value="NZ_BMXI01000007.1"/>
</dbReference>
<comment type="similarity">
    <text evidence="1">Belongs to the universal stress protein A family.</text>
</comment>
<evidence type="ECO:0000256" key="1">
    <source>
        <dbReference type="ARBA" id="ARBA00008791"/>
    </source>
</evidence>
<dbReference type="PANTHER" id="PTHR46268:SF6">
    <property type="entry name" value="UNIVERSAL STRESS PROTEIN UP12"/>
    <property type="match status" value="1"/>
</dbReference>